<evidence type="ECO:0000256" key="5">
    <source>
        <dbReference type="ARBA" id="ARBA00023273"/>
    </source>
</evidence>
<gene>
    <name evidence="6" type="ORF">O9G_002040</name>
    <name evidence="7" type="ORF">ROZALSC1DRAFT_27646</name>
</gene>
<evidence type="ECO:0000313" key="9">
    <source>
        <dbReference type="Proteomes" id="UP000281549"/>
    </source>
</evidence>
<evidence type="ECO:0000256" key="1">
    <source>
        <dbReference type="ARBA" id="ARBA00004138"/>
    </source>
</evidence>
<evidence type="ECO:0000256" key="4">
    <source>
        <dbReference type="ARBA" id="ARBA00023069"/>
    </source>
</evidence>
<keyword evidence="5" id="KW-0966">Cell projection</keyword>
<dbReference type="Pfam" id="PF14580">
    <property type="entry name" value="LRR_9"/>
    <property type="match status" value="1"/>
</dbReference>
<keyword evidence="8" id="KW-1185">Reference proteome</keyword>
<dbReference type="InterPro" id="IPR050576">
    <property type="entry name" value="Cilia_flagella_integrity"/>
</dbReference>
<sequence>MLSDSKPGTRTFLRDPVQKDDKGFPLMTEKYVQYLCKKNNLYSTPSLNDKLYLHFHGFSRIENLDSYINVKSLWLESNGISIIENISHMKELRCLFLQQNCIQEIDGLENLEQLDSINLSNNLIKKIKGLSTLSKLTTLNITHNYLSTAEDIERLVDCPSITTLDLSHNKIEDVNVVDIFEMMPNLRVLNLMGNPVVRKIKNYRKTIISRLANLTYLDDRPVFDNERKQVEAWAEGGYEAEKEERHRQKEEEKEKMETYLKGMIKMRDAALVRRKENYPNEEPLVLSEGVRNFKREMMKKIGESLTDEEEEILRSDFGVSNEDDLDNYPIREPKILDVTGSQISGP</sequence>
<dbReference type="InterPro" id="IPR032675">
    <property type="entry name" value="LRR_dom_sf"/>
</dbReference>
<dbReference type="AlphaFoldDB" id="A0A075AXN5"/>
<dbReference type="STRING" id="988480.A0A075AXN5"/>
<dbReference type="EMBL" id="ML005008">
    <property type="protein sequence ID" value="RKP20914.1"/>
    <property type="molecule type" value="Genomic_DNA"/>
</dbReference>
<dbReference type="SUPFAM" id="SSF52075">
    <property type="entry name" value="Outer arm dynein light chain 1"/>
    <property type="match status" value="1"/>
</dbReference>
<dbReference type="PANTHER" id="PTHR45973:SF9">
    <property type="entry name" value="LEUCINE-RICH REPEAT-CONTAINING PROTEIN 46"/>
    <property type="match status" value="1"/>
</dbReference>
<dbReference type="Gene3D" id="3.80.10.10">
    <property type="entry name" value="Ribonuclease Inhibitor"/>
    <property type="match status" value="2"/>
</dbReference>
<keyword evidence="4" id="KW-0969">Cilium</keyword>
<reference evidence="7" key="3">
    <citation type="submission" date="2018-08" db="EMBL/GenBank/DDBJ databases">
        <title>Leveraging single-cell genomics to expand the Fungal Tree of Life.</title>
        <authorList>
            <consortium name="DOE Joint Genome Institute"/>
            <person name="Ahrendt S.R."/>
            <person name="Quandt C.A."/>
            <person name="Ciobanu D."/>
            <person name="Clum A."/>
            <person name="Salamov A."/>
            <person name="Andreopoulos B."/>
            <person name="Cheng J.-F."/>
            <person name="Woyke T."/>
            <person name="Pelin A."/>
            <person name="Henrissat B."/>
            <person name="Reynolds N."/>
            <person name="Benny G.L."/>
            <person name="Smith M.E."/>
            <person name="James T.Y."/>
            <person name="Grigoriev I.V."/>
        </authorList>
    </citation>
    <scope>NUCLEOTIDE SEQUENCE</scope>
    <source>
        <strain evidence="7">CSF55</strain>
    </source>
</reference>
<dbReference type="OrthoDB" id="266138at2759"/>
<evidence type="ECO:0000313" key="6">
    <source>
        <dbReference type="EMBL" id="EPZ34909.1"/>
    </source>
</evidence>
<dbReference type="Proteomes" id="UP000030755">
    <property type="component" value="Unassembled WGS sequence"/>
</dbReference>
<protein>
    <submittedName>
        <fullName evidence="7">Outer arm dynein light chain 1</fullName>
    </submittedName>
</protein>
<keyword evidence="2" id="KW-0433">Leucine-rich repeat</keyword>
<evidence type="ECO:0000313" key="8">
    <source>
        <dbReference type="Proteomes" id="UP000030755"/>
    </source>
</evidence>
<dbReference type="PANTHER" id="PTHR45973">
    <property type="entry name" value="PROTEIN PHOSPHATASE 1 REGULATORY SUBUNIT SDS22-RELATED"/>
    <property type="match status" value="1"/>
</dbReference>
<keyword evidence="3" id="KW-0677">Repeat</keyword>
<dbReference type="OMA" id="PRRTMLQ"/>
<organism evidence="6 8">
    <name type="scientific">Rozella allomycis (strain CSF55)</name>
    <dbReference type="NCBI Taxonomy" id="988480"/>
    <lineage>
        <taxon>Eukaryota</taxon>
        <taxon>Fungi</taxon>
        <taxon>Fungi incertae sedis</taxon>
        <taxon>Cryptomycota</taxon>
        <taxon>Cryptomycota incertae sedis</taxon>
        <taxon>Rozella</taxon>
    </lineage>
</organism>
<dbReference type="SMART" id="SM00365">
    <property type="entry name" value="LRR_SD22"/>
    <property type="match status" value="5"/>
</dbReference>
<dbReference type="PROSITE" id="PS51450">
    <property type="entry name" value="LRR"/>
    <property type="match status" value="5"/>
</dbReference>
<comment type="subcellular location">
    <subcellularLocation>
        <location evidence="1">Cell projection</location>
        <location evidence="1">Cilium</location>
    </subcellularLocation>
</comment>
<dbReference type="Proteomes" id="UP000281549">
    <property type="component" value="Unassembled WGS sequence"/>
</dbReference>
<accession>A0A075AXN5</accession>
<dbReference type="HOGENOM" id="CLU_040741_0_1_1"/>
<name>A0A075AXN5_ROZAC</name>
<dbReference type="EMBL" id="KE560904">
    <property type="protein sequence ID" value="EPZ34909.1"/>
    <property type="molecule type" value="Genomic_DNA"/>
</dbReference>
<proteinExistence type="predicted"/>
<evidence type="ECO:0000256" key="2">
    <source>
        <dbReference type="ARBA" id="ARBA00022614"/>
    </source>
</evidence>
<evidence type="ECO:0000256" key="3">
    <source>
        <dbReference type="ARBA" id="ARBA00022737"/>
    </source>
</evidence>
<dbReference type="InterPro" id="IPR001611">
    <property type="entry name" value="Leu-rich_rpt"/>
</dbReference>
<reference evidence="6 8" key="1">
    <citation type="journal article" date="2013" name="Curr. Biol.">
        <title>Shared signatures of parasitism and phylogenomics unite Cryptomycota and microsporidia.</title>
        <authorList>
            <person name="James T.Y."/>
            <person name="Pelin A."/>
            <person name="Bonen L."/>
            <person name="Ahrendt S."/>
            <person name="Sain D."/>
            <person name="Corradi N."/>
            <person name="Stajich J.E."/>
        </authorList>
    </citation>
    <scope>NUCLEOTIDE SEQUENCE [LARGE SCALE GENOMIC DNA]</scope>
    <source>
        <strain evidence="6 8">CSF55</strain>
        <strain evidence="6 8">CSF55</strain>
    </source>
</reference>
<reference evidence="9" key="2">
    <citation type="journal article" date="2018" name="Nat. Microbiol.">
        <title>Leveraging single-cell genomics to expand the fungal tree of life.</title>
        <authorList>
            <person name="Ahrendt S.R."/>
            <person name="Quandt C.A."/>
            <person name="Ciobanu D."/>
            <person name="Clum A."/>
            <person name="Salamov A."/>
            <person name="Andreopoulos B."/>
            <person name="Cheng J.F."/>
            <person name="Woyke T."/>
            <person name="Pelin A."/>
            <person name="Henrissat B."/>
            <person name="Reynolds N.K."/>
            <person name="Benny G.L."/>
            <person name="Smith M.E."/>
            <person name="James T.Y."/>
            <person name="Grigoriev I.V."/>
        </authorList>
    </citation>
    <scope>NUCLEOTIDE SEQUENCE [LARGE SCALE GENOMIC DNA]</scope>
    <source>
        <strain evidence="9">CSF55</strain>
    </source>
</reference>
<evidence type="ECO:0000313" key="7">
    <source>
        <dbReference type="EMBL" id="RKP20914.1"/>
    </source>
</evidence>